<comment type="caution">
    <text evidence="1">The sequence shown here is derived from an EMBL/GenBank/DDBJ whole genome shotgun (WGS) entry which is preliminary data.</text>
</comment>
<dbReference type="EMBL" id="BAABLD010000017">
    <property type="protein sequence ID" value="GAA5172098.1"/>
    <property type="molecule type" value="Genomic_DNA"/>
</dbReference>
<reference evidence="2" key="1">
    <citation type="journal article" date="2019" name="Int. J. Syst. Evol. Microbiol.">
        <title>The Global Catalogue of Microorganisms (GCM) 10K type strain sequencing project: providing services to taxonomists for standard genome sequencing and annotation.</title>
        <authorList>
            <consortium name="The Broad Institute Genomics Platform"/>
            <consortium name="The Broad Institute Genome Sequencing Center for Infectious Disease"/>
            <person name="Wu L."/>
            <person name="Ma J."/>
        </authorList>
    </citation>
    <scope>NUCLEOTIDE SEQUENCE [LARGE SCALE GENOMIC DNA]</scope>
    <source>
        <strain evidence="2">JCM 18715</strain>
    </source>
</reference>
<accession>A0ABP9R7H3</accession>
<sequence>MIVDGVPECFLGERNGGHIDFLLWGRSFNVCESYMSGALYAAGLLANFFDAGWSVQILMGDMDRAQYFASRLTRREIKKHLRIMIDTVSLLPVDVREQMPAINWQAWRELGAALPCLSRAQKDTVWYALETLVPITGYHLRQYRAKLPDLFAFRM</sequence>
<evidence type="ECO:0000313" key="2">
    <source>
        <dbReference type="Proteomes" id="UP001500547"/>
    </source>
</evidence>
<evidence type="ECO:0000313" key="1">
    <source>
        <dbReference type="EMBL" id="GAA5172098.1"/>
    </source>
</evidence>
<protein>
    <submittedName>
        <fullName evidence="1">Uncharacterized protein</fullName>
    </submittedName>
</protein>
<proteinExistence type="predicted"/>
<gene>
    <name evidence="1" type="ORF">GCM10025770_37830</name>
</gene>
<name>A0ABP9R7H3_9RHOO</name>
<organism evidence="1 2">
    <name type="scientific">Viridibacterium curvum</name>
    <dbReference type="NCBI Taxonomy" id="1101404"/>
    <lineage>
        <taxon>Bacteria</taxon>
        <taxon>Pseudomonadati</taxon>
        <taxon>Pseudomonadota</taxon>
        <taxon>Betaproteobacteria</taxon>
        <taxon>Rhodocyclales</taxon>
        <taxon>Rhodocyclaceae</taxon>
        <taxon>Viridibacterium</taxon>
    </lineage>
</organism>
<dbReference type="Proteomes" id="UP001500547">
    <property type="component" value="Unassembled WGS sequence"/>
</dbReference>
<keyword evidence="2" id="KW-1185">Reference proteome</keyword>